<protein>
    <submittedName>
        <fullName evidence="1">Keratin, type II cytoskeletal 6B</fullName>
    </submittedName>
</protein>
<reference evidence="1 2" key="1">
    <citation type="submission" date="2024-08" db="EMBL/GenBank/DDBJ databases">
        <title>The draft genome of Apodemus speciosus.</title>
        <authorList>
            <person name="Nabeshima K."/>
            <person name="Suzuki S."/>
            <person name="Onuma M."/>
        </authorList>
    </citation>
    <scope>NUCLEOTIDE SEQUENCE [LARGE SCALE GENOMIC DNA]</scope>
    <source>
        <strain evidence="1">IB14-021</strain>
    </source>
</reference>
<dbReference type="EMBL" id="BAAFST010000015">
    <property type="protein sequence ID" value="GAB1299896.1"/>
    <property type="molecule type" value="Genomic_DNA"/>
</dbReference>
<evidence type="ECO:0000313" key="1">
    <source>
        <dbReference type="EMBL" id="GAB1299896.1"/>
    </source>
</evidence>
<organism evidence="1 2">
    <name type="scientific">Apodemus speciosus</name>
    <name type="common">Large Japanese field mouse</name>
    <dbReference type="NCBI Taxonomy" id="105296"/>
    <lineage>
        <taxon>Eukaryota</taxon>
        <taxon>Metazoa</taxon>
        <taxon>Chordata</taxon>
        <taxon>Craniata</taxon>
        <taxon>Vertebrata</taxon>
        <taxon>Euteleostomi</taxon>
        <taxon>Mammalia</taxon>
        <taxon>Eutheria</taxon>
        <taxon>Euarchontoglires</taxon>
        <taxon>Glires</taxon>
        <taxon>Rodentia</taxon>
        <taxon>Myomorpha</taxon>
        <taxon>Muroidea</taxon>
        <taxon>Muridae</taxon>
        <taxon>Murinae</taxon>
        <taxon>Apodemus</taxon>
    </lineage>
</organism>
<proteinExistence type="predicted"/>
<sequence>MSLWLWGNQNLSHPLNVETDSQTVKRKVKECEQIEAFNSKLPRSFDEVLYASWNNRRRPWRPYGSCSSSRAPIPSLTPAALTLFFESFINSQLGNLDDITLERRQLDSELRNVQGTVTSDKQEWEDVVGYPSQSLSDHCAMVLLILFPFPYFHGDSWIHQLPLPFLLQA</sequence>
<name>A0ABQ0FL05_APOSI</name>
<comment type="caution">
    <text evidence="1">The sequence shown here is derived from an EMBL/GenBank/DDBJ whole genome shotgun (WGS) entry which is preliminary data.</text>
</comment>
<dbReference type="Proteomes" id="UP001623349">
    <property type="component" value="Unassembled WGS sequence"/>
</dbReference>
<evidence type="ECO:0000313" key="2">
    <source>
        <dbReference type="Proteomes" id="UP001623349"/>
    </source>
</evidence>
<accession>A0ABQ0FL05</accession>
<keyword evidence="2" id="KW-1185">Reference proteome</keyword>
<gene>
    <name evidence="1" type="ORF">APTSU1_001513300</name>
</gene>